<sequence length="197" mass="22439">MRQLITKNKMKEYLHELTKNKYWYLMLSLSIILIFAESLGFASSLLSHESLDSSTGVDTYGLKDLLVLFKGYLHIVLNALILTIIPTKFFSSVWLSISTTVPFSIAIFTLAIDFLGILSQPLLAVLSIVTSFGAIIWCLLNLKIVFDINENYHENLQYRYQSLFIINWIRAVGTALKPVWIIYIVAFILTLVPLSLK</sequence>
<organism evidence="2 3">
    <name type="scientific">Lentilactobacillus curieae</name>
    <dbReference type="NCBI Taxonomy" id="1138822"/>
    <lineage>
        <taxon>Bacteria</taxon>
        <taxon>Bacillati</taxon>
        <taxon>Bacillota</taxon>
        <taxon>Bacilli</taxon>
        <taxon>Lactobacillales</taxon>
        <taxon>Lactobacillaceae</taxon>
        <taxon>Lentilactobacillus</taxon>
    </lineage>
</organism>
<feature type="transmembrane region" description="Helical" evidence="1">
    <location>
        <begin position="123"/>
        <end position="146"/>
    </location>
</feature>
<protein>
    <submittedName>
        <fullName evidence="2">Uncharacterized protein</fullName>
    </submittedName>
</protein>
<proteinExistence type="predicted"/>
<keyword evidence="3" id="KW-1185">Reference proteome</keyword>
<keyword evidence="1" id="KW-0812">Transmembrane</keyword>
<name>A0A1S6QIB8_9LACO</name>
<gene>
    <name evidence="2" type="ORF">PL11_005095</name>
</gene>
<keyword evidence="1" id="KW-0472">Membrane</keyword>
<evidence type="ECO:0000256" key="1">
    <source>
        <dbReference type="SAM" id="Phobius"/>
    </source>
</evidence>
<evidence type="ECO:0000313" key="2">
    <source>
        <dbReference type="EMBL" id="AQW21348.1"/>
    </source>
</evidence>
<feature type="transmembrane region" description="Helical" evidence="1">
    <location>
        <begin position="65"/>
        <end position="85"/>
    </location>
</feature>
<evidence type="ECO:0000313" key="3">
    <source>
        <dbReference type="Proteomes" id="UP000030361"/>
    </source>
</evidence>
<keyword evidence="1" id="KW-1133">Transmembrane helix</keyword>
<dbReference type="Proteomes" id="UP000030361">
    <property type="component" value="Chromosome"/>
</dbReference>
<accession>A0A1S6QIB8</accession>
<feature type="transmembrane region" description="Helical" evidence="1">
    <location>
        <begin position="21"/>
        <end position="45"/>
    </location>
</feature>
<dbReference type="RefSeq" id="WP_035167798.1">
    <property type="nucleotide sequence ID" value="NZ_CP018906.1"/>
</dbReference>
<feature type="transmembrane region" description="Helical" evidence="1">
    <location>
        <begin position="92"/>
        <end position="117"/>
    </location>
</feature>
<dbReference type="EMBL" id="CP018906">
    <property type="protein sequence ID" value="AQW21348.1"/>
    <property type="molecule type" value="Genomic_DNA"/>
</dbReference>
<dbReference type="AlphaFoldDB" id="A0A1S6QIB8"/>
<reference evidence="2 3" key="1">
    <citation type="journal article" date="2015" name="Genome Announc.">
        <title>Genome Sequence of Lactobacillus curieae CCTCC M 2011381T, a Novel Producer of Gamma-aminobutyric Acid.</title>
        <authorList>
            <person name="Wang Y."/>
            <person name="Wang Y."/>
            <person name="Lang C."/>
            <person name="Wei D."/>
            <person name="Xu P."/>
            <person name="Xie J."/>
        </authorList>
    </citation>
    <scope>NUCLEOTIDE SEQUENCE [LARGE SCALE GENOMIC DNA]</scope>
    <source>
        <strain evidence="2 3">CCTCC M 2011381</strain>
    </source>
</reference>
<dbReference type="KEGG" id="lcu:PL11_005095"/>